<proteinExistence type="predicted"/>
<feature type="region of interest" description="Disordered" evidence="5">
    <location>
        <begin position="363"/>
        <end position="408"/>
    </location>
</feature>
<evidence type="ECO:0000256" key="3">
    <source>
        <dbReference type="ARBA" id="ARBA00023204"/>
    </source>
</evidence>
<dbReference type="AlphaFoldDB" id="A0ABC8RDE9"/>
<dbReference type="InterPro" id="IPR048800">
    <property type="entry name" value="Cac1-like_C"/>
</dbReference>
<evidence type="ECO:0000313" key="9">
    <source>
        <dbReference type="Proteomes" id="UP001642360"/>
    </source>
</evidence>
<gene>
    <name evidence="8" type="ORF">ILEXP_LOCUS10453</name>
</gene>
<feature type="region of interest" description="Disordered" evidence="5">
    <location>
        <begin position="908"/>
        <end position="941"/>
    </location>
</feature>
<reference evidence="8 9" key="1">
    <citation type="submission" date="2024-02" db="EMBL/GenBank/DDBJ databases">
        <authorList>
            <person name="Vignale AGUSTIN F."/>
            <person name="Sosa J E."/>
            <person name="Modenutti C."/>
        </authorList>
    </citation>
    <scope>NUCLEOTIDE SEQUENCE [LARGE SCALE GENOMIC DNA]</scope>
</reference>
<feature type="compositionally biased region" description="Polar residues" evidence="5">
    <location>
        <begin position="913"/>
        <end position="941"/>
    </location>
</feature>
<evidence type="ECO:0000256" key="2">
    <source>
        <dbReference type="ARBA" id="ARBA00022763"/>
    </source>
</evidence>
<feature type="region of interest" description="Disordered" evidence="5">
    <location>
        <begin position="455"/>
        <end position="481"/>
    </location>
</feature>
<organism evidence="8 9">
    <name type="scientific">Ilex paraguariensis</name>
    <name type="common">yerba mate</name>
    <dbReference type="NCBI Taxonomy" id="185542"/>
    <lineage>
        <taxon>Eukaryota</taxon>
        <taxon>Viridiplantae</taxon>
        <taxon>Streptophyta</taxon>
        <taxon>Embryophyta</taxon>
        <taxon>Tracheophyta</taxon>
        <taxon>Spermatophyta</taxon>
        <taxon>Magnoliopsida</taxon>
        <taxon>eudicotyledons</taxon>
        <taxon>Gunneridae</taxon>
        <taxon>Pentapetalae</taxon>
        <taxon>asterids</taxon>
        <taxon>campanulids</taxon>
        <taxon>Aquifoliales</taxon>
        <taxon>Aquifoliaceae</taxon>
        <taxon>Ilex</taxon>
    </lineage>
</organism>
<dbReference type="InterPro" id="IPR022043">
    <property type="entry name" value="CAF1A_DD"/>
</dbReference>
<evidence type="ECO:0000259" key="7">
    <source>
        <dbReference type="Pfam" id="PF21796"/>
    </source>
</evidence>
<evidence type="ECO:0000313" key="8">
    <source>
        <dbReference type="EMBL" id="CAK9142763.1"/>
    </source>
</evidence>
<keyword evidence="4" id="KW-0539">Nucleus</keyword>
<evidence type="ECO:0000256" key="4">
    <source>
        <dbReference type="ARBA" id="ARBA00023242"/>
    </source>
</evidence>
<feature type="compositionally biased region" description="Acidic residues" evidence="5">
    <location>
        <begin position="634"/>
        <end position="644"/>
    </location>
</feature>
<keyword evidence="2" id="KW-0227">DNA damage</keyword>
<comment type="subcellular location">
    <subcellularLocation>
        <location evidence="1">Nucleus</location>
    </subcellularLocation>
</comment>
<dbReference type="EMBL" id="CAUOFW020001249">
    <property type="protein sequence ID" value="CAK9142763.1"/>
    <property type="molecule type" value="Genomic_DNA"/>
</dbReference>
<keyword evidence="9" id="KW-1185">Reference proteome</keyword>
<evidence type="ECO:0008006" key="10">
    <source>
        <dbReference type="Google" id="ProtNLM"/>
    </source>
</evidence>
<feature type="domain" description="Chromatin assembly factor 1 subunit Cac1-like C-terminal" evidence="7">
    <location>
        <begin position="823"/>
        <end position="873"/>
    </location>
</feature>
<dbReference type="Proteomes" id="UP001642360">
    <property type="component" value="Unassembled WGS sequence"/>
</dbReference>
<feature type="region of interest" description="Disordered" evidence="5">
    <location>
        <begin position="634"/>
        <end position="682"/>
    </location>
</feature>
<comment type="caution">
    <text evidence="8">The sequence shown here is derived from an EMBL/GenBank/DDBJ whole genome shotgun (WGS) entry which is preliminary data.</text>
</comment>
<dbReference type="GO" id="GO:0006281">
    <property type="term" value="P:DNA repair"/>
    <property type="evidence" value="ECO:0007669"/>
    <property type="project" value="UniProtKB-KW"/>
</dbReference>
<protein>
    <recommendedName>
        <fullName evidence="10">Chromatin assembly factor 1 subunit FAS1</fullName>
    </recommendedName>
</protein>
<keyword evidence="3" id="KW-0234">DNA repair</keyword>
<dbReference type="PANTHER" id="PTHR15272:SF0">
    <property type="entry name" value="CHROMATIN ASSEMBLY FACTOR 1 SUBUNIT A"/>
    <property type="match status" value="1"/>
</dbReference>
<sequence>MADPVIVDVEANDRVIAKKSLKRKRVLQVDSLSTEERDARINGLRDELNGLFKYYKEVLEQEVGSEGLSQCGGSSSINSVIAYLLEESTLPLSKLVDAIYGKLKEREGNGGGIGGNVSFTLASVKSYVLLIGQRSFYGMPNADADVLEDDTESCLWCWETRDIKLMPKSMRGMLKIRRICRKKIHERITAISASEKIAAKLRRRLLLSFGEDCFYHYVRLVKTRRQREPLRMEKVKNCTRRMFSVPIDLPGTAYNRAIKGGTMVLEELLMTIRARRNELMDSKETSDCDLLSPMMTALQKSDGLQKGRQELMKASERFGKVLSEADIRLLVDSMAHKNGSNIAEKEAKREEKLLIKQLERNKREVEKEKKRMDRELQKQKLHSEKEVKQLQEEAEKQERRCEKEESQMRKQIRKQLEEAEKDQRRREKEEAELKKQLALQKQASLMERFLQRSKNDLTSQNDQPSKKETKSDSSPNGIEKLPESVTLSMDCVLSLKDEIYTENIWKLHLSSWHQMGHSLRANSKQHWGIRRKPKAEVIKEIKLTTNRGLGCDDQFSIQKFVDDEWGETNVDPICHTNIGNSLPGGQKRNRSKQLLQFDKSYRPAFYGIWPNKTHVVGPRHPFLKDPDLDYEIDSDEEWEEEEPGESLSDCDKDNEEESLEEGFSKVDEEDESEDGFFVPDGYLSENEGVQVDRMESDCLDEEARSSPSRKQELESEEFCILFRRQKCLHNLTEHALRKNQPLIILNLMHEKAPLLLVDDLSGSLKLEQTCLQALSMLAFPGDPYVEISIGDTVQQQGQEASSSGSRGNITAGVAVTPILEMDLPQIVSVIQSCSQGINKVVESLQHKFPAIPKSQLRNKVREISDFTENRWQVKKDILDKLGLSISPEKGSGRTKSIATFFSKRCLPPAGKSLNHNETSPQPSQKPASVVQQPQDYVCNRQ</sequence>
<evidence type="ECO:0000259" key="6">
    <source>
        <dbReference type="Pfam" id="PF12253"/>
    </source>
</evidence>
<feature type="domain" description="Chromatin assembly factor 1 subunit A dimerization" evidence="6">
    <location>
        <begin position="593"/>
        <end position="659"/>
    </location>
</feature>
<dbReference type="Pfam" id="PF21796">
    <property type="entry name" value="Cac1_C"/>
    <property type="match status" value="1"/>
</dbReference>
<dbReference type="GO" id="GO:0005634">
    <property type="term" value="C:nucleus"/>
    <property type="evidence" value="ECO:0007669"/>
    <property type="project" value="UniProtKB-SubCell"/>
</dbReference>
<evidence type="ECO:0000256" key="5">
    <source>
        <dbReference type="SAM" id="MobiDB-lite"/>
    </source>
</evidence>
<dbReference type="PANTHER" id="PTHR15272">
    <property type="entry name" value="CHROMATIN ASSEMBLY FACTOR 1 SUBUNIT A CAF-1 SUBUNIT A"/>
    <property type="match status" value="1"/>
</dbReference>
<name>A0ABC8RDE9_9AQUA</name>
<dbReference type="Pfam" id="PF12253">
    <property type="entry name" value="CAF1A_dimeriz"/>
    <property type="match status" value="1"/>
</dbReference>
<evidence type="ECO:0000256" key="1">
    <source>
        <dbReference type="ARBA" id="ARBA00004123"/>
    </source>
</evidence>
<accession>A0ABC8RDE9</accession>